<evidence type="ECO:0000313" key="2">
    <source>
        <dbReference type="EMBL" id="CCF20002.1"/>
    </source>
</evidence>
<dbReference type="EMBL" id="FO082820">
    <property type="protein sequence ID" value="CCF20002.1"/>
    <property type="molecule type" value="Genomic_DNA"/>
</dbReference>
<evidence type="ECO:0000313" key="3">
    <source>
        <dbReference type="Proteomes" id="UP000010792"/>
    </source>
</evidence>
<protein>
    <submittedName>
        <fullName evidence="2">Uncharacterized protein</fullName>
    </submittedName>
</protein>
<dbReference type="KEGG" id="rht:NT26_2278"/>
<dbReference type="STRING" id="1125847.NT26_2278"/>
<organism evidence="2 3">
    <name type="scientific">Pseudorhizobium banfieldiae</name>
    <dbReference type="NCBI Taxonomy" id="1125847"/>
    <lineage>
        <taxon>Bacteria</taxon>
        <taxon>Pseudomonadati</taxon>
        <taxon>Pseudomonadota</taxon>
        <taxon>Alphaproteobacteria</taxon>
        <taxon>Hyphomicrobiales</taxon>
        <taxon>Rhizobiaceae</taxon>
        <taxon>Rhizobium/Agrobacterium group</taxon>
        <taxon>Pseudorhizobium</taxon>
    </lineage>
</organism>
<accession>L0NI90</accession>
<proteinExistence type="predicted"/>
<feature type="compositionally biased region" description="Basic and acidic residues" evidence="1">
    <location>
        <begin position="65"/>
        <end position="76"/>
    </location>
</feature>
<dbReference type="AlphaFoldDB" id="L0NI90"/>
<evidence type="ECO:0000256" key="1">
    <source>
        <dbReference type="SAM" id="MobiDB-lite"/>
    </source>
</evidence>
<name>L0NI90_9HYPH</name>
<feature type="region of interest" description="Disordered" evidence="1">
    <location>
        <begin position="52"/>
        <end position="76"/>
    </location>
</feature>
<sequence length="76" mass="8679">MDALVILRPLTTYRAKRVRVDLEAQETDGFSTFPRLIASEKLDGALICGNHHSRQKRWSGSSTPGHERRCVDQRSR</sequence>
<keyword evidence="3" id="KW-1185">Reference proteome</keyword>
<dbReference type="Proteomes" id="UP000010792">
    <property type="component" value="Chromosome"/>
</dbReference>
<gene>
    <name evidence="2" type="ORF">NT26_2278</name>
</gene>
<reference evidence="2 3" key="1">
    <citation type="journal article" date="2013" name="Genome Biol. Evol.">
        <title>Life in an arsenic-containing gold mine: genome and physiology of the autotrophic arsenite-oxidizing bacterium rhizobium sp. NT-26.</title>
        <authorList>
            <person name="Andres J."/>
            <person name="Arsene-Ploetze F."/>
            <person name="Barbe V."/>
            <person name="Brochier-Armanet C."/>
            <person name="Cleiss-Arnold J."/>
            <person name="Coppee J.Y."/>
            <person name="Dillies M.A."/>
            <person name="Geist"/>
            <person name="L"/>
            <person name="Joublin A."/>
            <person name="Koechler S."/>
            <person name="Lassalle F."/>
            <person name="Marchal M."/>
            <person name="Medigue C."/>
            <person name="Muller D."/>
            <person name="Nesme X."/>
            <person name="Plewniak F."/>
            <person name="Proux C."/>
            <person name="Ramirez-Bahena M.H."/>
            <person name="Schenowitz C."/>
            <person name="Sismeiro O."/>
            <person name="Vallenet D."/>
            <person name="Santini J.M."/>
            <person name="Bertin P.N."/>
        </authorList>
    </citation>
    <scope>NUCLEOTIDE SEQUENCE [LARGE SCALE GENOMIC DNA]</scope>
    <source>
        <strain evidence="2 3">NT-26</strain>
    </source>
</reference>